<feature type="binding site" evidence="6">
    <location>
        <position position="114"/>
    </location>
    <ligand>
        <name>Mg(2+)</name>
        <dbReference type="ChEBI" id="CHEBI:18420"/>
        <label>1</label>
    </ligand>
</feature>
<feature type="binding site" evidence="6">
    <location>
        <begin position="116"/>
        <end position="119"/>
    </location>
    <ligand>
        <name>substrate</name>
    </ligand>
</feature>
<organism evidence="8 9">
    <name type="scientific">Phyllobacterium brassicacearum</name>
    <dbReference type="NCBI Taxonomy" id="314235"/>
    <lineage>
        <taxon>Bacteria</taxon>
        <taxon>Pseudomonadati</taxon>
        <taxon>Pseudomonadota</taxon>
        <taxon>Alphaproteobacteria</taxon>
        <taxon>Hyphomicrobiales</taxon>
        <taxon>Phyllobacteriaceae</taxon>
        <taxon>Phyllobacterium</taxon>
    </lineage>
</organism>
<dbReference type="PROSITE" id="PS00630">
    <property type="entry name" value="IMP_2"/>
    <property type="match status" value="1"/>
</dbReference>
<dbReference type="AlphaFoldDB" id="A0A2P7BW00"/>
<dbReference type="NCBIfam" id="TIGR01331">
    <property type="entry name" value="bisphos_cysQ"/>
    <property type="match status" value="1"/>
</dbReference>
<keyword evidence="9" id="KW-1185">Reference proteome</keyword>
<evidence type="ECO:0000256" key="6">
    <source>
        <dbReference type="HAMAP-Rule" id="MF_02095"/>
    </source>
</evidence>
<comment type="subcellular location">
    <subcellularLocation>
        <location evidence="6">Cell inner membrane</location>
        <topology evidence="6">Peripheral membrane protein</topology>
        <orientation evidence="6">Cytoplasmic side</orientation>
    </subcellularLocation>
</comment>
<feature type="binding site" evidence="7">
    <location>
        <position position="116"/>
    </location>
    <ligand>
        <name>Mg(2+)</name>
        <dbReference type="ChEBI" id="CHEBI:18420"/>
        <label>1</label>
        <note>catalytic</note>
    </ligand>
</feature>
<dbReference type="InterPro" id="IPR050725">
    <property type="entry name" value="CysQ/Inositol_MonoPase"/>
</dbReference>
<comment type="catalytic activity">
    <reaction evidence="6">
        <text>adenosine 3',5'-bisphosphate + H2O = AMP + phosphate</text>
        <dbReference type="Rhea" id="RHEA:10040"/>
        <dbReference type="ChEBI" id="CHEBI:15377"/>
        <dbReference type="ChEBI" id="CHEBI:43474"/>
        <dbReference type="ChEBI" id="CHEBI:58343"/>
        <dbReference type="ChEBI" id="CHEBI:456215"/>
        <dbReference type="EC" id="3.1.3.7"/>
    </reaction>
</comment>
<reference evidence="9" key="1">
    <citation type="submission" date="2017-11" db="EMBL/GenBank/DDBJ databases">
        <authorList>
            <person name="Kuznetsova I."/>
            <person name="Sazanova A."/>
            <person name="Chirak E."/>
            <person name="Safronova V."/>
            <person name="Willems A."/>
        </authorList>
    </citation>
    <scope>NUCLEOTIDE SEQUENCE [LARGE SCALE GENOMIC DNA]</scope>
    <source>
        <strain evidence="9">STM 196</strain>
    </source>
</reference>
<evidence type="ECO:0000256" key="7">
    <source>
        <dbReference type="PIRSR" id="PIRSR600760-2"/>
    </source>
</evidence>
<feature type="binding site" evidence="7">
    <location>
        <position position="117"/>
    </location>
    <ligand>
        <name>Mg(2+)</name>
        <dbReference type="ChEBI" id="CHEBI:18420"/>
        <label>1</label>
        <note>catalytic</note>
    </ligand>
</feature>
<keyword evidence="3 6" id="KW-0997">Cell inner membrane</keyword>
<comment type="caution">
    <text evidence="8">The sequence shown here is derived from an EMBL/GenBank/DDBJ whole genome shotgun (WGS) entry which is preliminary data.</text>
</comment>
<evidence type="ECO:0000256" key="2">
    <source>
        <dbReference type="ARBA" id="ARBA00022475"/>
    </source>
</evidence>
<keyword evidence="5 6" id="KW-0472">Membrane</keyword>
<dbReference type="SUPFAM" id="SSF56655">
    <property type="entry name" value="Carbohydrate phosphatase"/>
    <property type="match status" value="1"/>
</dbReference>
<dbReference type="Pfam" id="PF00459">
    <property type="entry name" value="Inositol_P"/>
    <property type="match status" value="1"/>
</dbReference>
<name>A0A2P7BW00_9HYPH</name>
<comment type="similarity">
    <text evidence="1 6">Belongs to the inositol monophosphatase superfamily. CysQ family.</text>
</comment>
<dbReference type="Proteomes" id="UP000241444">
    <property type="component" value="Unassembled WGS sequence"/>
</dbReference>
<gene>
    <name evidence="6 8" type="primary">cysQ</name>
    <name evidence="8" type="ORF">CU102_00790</name>
</gene>
<evidence type="ECO:0000256" key="5">
    <source>
        <dbReference type="ARBA" id="ARBA00023136"/>
    </source>
</evidence>
<keyword evidence="4 6" id="KW-0378">Hydrolase</keyword>
<protein>
    <recommendedName>
        <fullName evidence="6">3'(2'),5'-bisphosphate nucleotidase CysQ</fullName>
        <ecNumber evidence="6">3.1.3.7</ecNumber>
    </recommendedName>
    <alternativeName>
        <fullName evidence="6">3'(2'),5-bisphosphonucleoside 3'(2')-phosphohydrolase</fullName>
    </alternativeName>
    <alternativeName>
        <fullName evidence="6">3'-phosphoadenosine 5'-phosphate phosphatase</fullName>
        <shortName evidence="6">PAP phosphatase</shortName>
    </alternativeName>
</protein>
<feature type="binding site" evidence="7">
    <location>
        <position position="94"/>
    </location>
    <ligand>
        <name>Mg(2+)</name>
        <dbReference type="ChEBI" id="CHEBI:18420"/>
        <label>1</label>
        <note>catalytic</note>
    </ligand>
</feature>
<comment type="cofactor">
    <cofactor evidence="6 7">
        <name>Mg(2+)</name>
        <dbReference type="ChEBI" id="CHEBI:18420"/>
    </cofactor>
</comment>
<dbReference type="GO" id="GO:0000103">
    <property type="term" value="P:sulfate assimilation"/>
    <property type="evidence" value="ECO:0007669"/>
    <property type="project" value="TreeGrafter"/>
</dbReference>
<feature type="binding site" evidence="6">
    <location>
        <position position="114"/>
    </location>
    <ligand>
        <name>Mg(2+)</name>
        <dbReference type="ChEBI" id="CHEBI:18420"/>
        <label>2</label>
    </ligand>
</feature>
<keyword evidence="6 7" id="KW-0479">Metal-binding</keyword>
<dbReference type="PRINTS" id="PR00377">
    <property type="entry name" value="IMPHPHTASES"/>
</dbReference>
<feature type="binding site" evidence="6">
    <location>
        <position position="117"/>
    </location>
    <ligand>
        <name>Mg(2+)</name>
        <dbReference type="ChEBI" id="CHEBI:18420"/>
        <label>2</label>
    </ligand>
</feature>
<dbReference type="GO" id="GO:0008441">
    <property type="term" value="F:3'(2'),5'-bisphosphate nucleotidase activity"/>
    <property type="evidence" value="ECO:0007669"/>
    <property type="project" value="UniProtKB-UniRule"/>
</dbReference>
<dbReference type="CDD" id="cd01638">
    <property type="entry name" value="CysQ"/>
    <property type="match status" value="1"/>
</dbReference>
<dbReference type="Gene3D" id="3.40.190.80">
    <property type="match status" value="1"/>
</dbReference>
<evidence type="ECO:0000313" key="9">
    <source>
        <dbReference type="Proteomes" id="UP000241444"/>
    </source>
</evidence>
<dbReference type="EMBL" id="PGGO01000001">
    <property type="protein sequence ID" value="PSH70626.1"/>
    <property type="molecule type" value="Genomic_DNA"/>
</dbReference>
<evidence type="ECO:0000256" key="3">
    <source>
        <dbReference type="ARBA" id="ARBA00022519"/>
    </source>
</evidence>
<dbReference type="PANTHER" id="PTHR43028">
    <property type="entry name" value="3'(2'),5'-BISPHOSPHATE NUCLEOTIDASE 1"/>
    <property type="match status" value="1"/>
</dbReference>
<dbReference type="GO" id="GO:0050427">
    <property type="term" value="P:3'-phosphoadenosine 5'-phosphosulfate metabolic process"/>
    <property type="evidence" value="ECO:0007669"/>
    <property type="project" value="TreeGrafter"/>
</dbReference>
<comment type="function">
    <text evidence="6">Converts adenosine-3',5'-bisphosphate (PAP) to AMP.</text>
</comment>
<dbReference type="EC" id="3.1.3.7" evidence="6"/>
<dbReference type="InterPro" id="IPR020550">
    <property type="entry name" value="Inositol_monophosphatase_CS"/>
</dbReference>
<feature type="binding site" evidence="6">
    <location>
        <position position="116"/>
    </location>
    <ligand>
        <name>Mg(2+)</name>
        <dbReference type="ChEBI" id="CHEBI:18420"/>
        <label>1</label>
    </ligand>
</feature>
<dbReference type="InterPro" id="IPR000760">
    <property type="entry name" value="Inositol_monophosphatase-like"/>
</dbReference>
<dbReference type="GO" id="GO:0000287">
    <property type="term" value="F:magnesium ion binding"/>
    <property type="evidence" value="ECO:0007669"/>
    <property type="project" value="UniProtKB-UniRule"/>
</dbReference>
<sequence length="290" mass="31173">MLKSLSPPQGGDKQRYKTGNPVTVLSQLNYISLLSIFEETAIAAGREILRIYEEGCDVALKDDKSPVTAADHAAEAIILAALRRVTPDIPVVAEEEISGGYVPGNLGDRFYLVDPLDGTREFVNRNGDFTVNIALIEHGAPVLGVVYAPVRGWLFIGGPEGAQEVAVDHEVKITGRKTIACRVAPEQMVAVASRSHRTPETDDFLEGFSIADCVSVGSSLKFGLLARGEADIYPRFGRTMEWDTAAGDAVLRAAGGITLTLDGEPLTYGRRNQADDADFANPNFVARGKL</sequence>
<dbReference type="PANTHER" id="PTHR43028:SF5">
    <property type="entry name" value="3'(2'),5'-BISPHOSPHATE NUCLEOTIDASE 1"/>
    <property type="match status" value="1"/>
</dbReference>
<keyword evidence="2 6" id="KW-1003">Cell membrane</keyword>
<evidence type="ECO:0000256" key="4">
    <source>
        <dbReference type="ARBA" id="ARBA00022801"/>
    </source>
</evidence>
<dbReference type="GO" id="GO:0005886">
    <property type="term" value="C:plasma membrane"/>
    <property type="evidence" value="ECO:0007669"/>
    <property type="project" value="UniProtKB-SubCell"/>
</dbReference>
<evidence type="ECO:0000256" key="1">
    <source>
        <dbReference type="ARBA" id="ARBA00005289"/>
    </source>
</evidence>
<accession>A0A2P7BW00</accession>
<dbReference type="GO" id="GO:0046854">
    <property type="term" value="P:phosphatidylinositol phosphate biosynthetic process"/>
    <property type="evidence" value="ECO:0007669"/>
    <property type="project" value="InterPro"/>
</dbReference>
<dbReference type="Gene3D" id="3.30.540.10">
    <property type="entry name" value="Fructose-1,6-Bisphosphatase, subunit A, domain 1"/>
    <property type="match status" value="1"/>
</dbReference>
<feature type="binding site" evidence="6">
    <location>
        <position position="94"/>
    </location>
    <ligand>
        <name>substrate</name>
    </ligand>
</feature>
<evidence type="ECO:0000313" key="8">
    <source>
        <dbReference type="EMBL" id="PSH70626.1"/>
    </source>
</evidence>
<dbReference type="OrthoDB" id="9785695at2"/>
<feature type="binding site" evidence="7">
    <location>
        <position position="114"/>
    </location>
    <ligand>
        <name>Mg(2+)</name>
        <dbReference type="ChEBI" id="CHEBI:18420"/>
        <label>1</label>
        <note>catalytic</note>
    </ligand>
</feature>
<feature type="binding site" evidence="7">
    <location>
        <position position="243"/>
    </location>
    <ligand>
        <name>Mg(2+)</name>
        <dbReference type="ChEBI" id="CHEBI:18420"/>
        <label>1</label>
        <note>catalytic</note>
    </ligand>
</feature>
<dbReference type="InterPro" id="IPR006240">
    <property type="entry name" value="CysQ"/>
</dbReference>
<feature type="binding site" evidence="6">
    <location>
        <position position="243"/>
    </location>
    <ligand>
        <name>substrate</name>
    </ligand>
</feature>
<proteinExistence type="inferred from homology"/>
<feature type="binding site" evidence="6">
    <location>
        <position position="243"/>
    </location>
    <ligand>
        <name>Mg(2+)</name>
        <dbReference type="ChEBI" id="CHEBI:18420"/>
        <label>2</label>
    </ligand>
</feature>
<keyword evidence="6 7" id="KW-0460">Magnesium</keyword>
<dbReference type="HAMAP" id="MF_02095">
    <property type="entry name" value="CysQ"/>
    <property type="match status" value="1"/>
</dbReference>
<feature type="binding site" evidence="6">
    <location>
        <position position="94"/>
    </location>
    <ligand>
        <name>Mg(2+)</name>
        <dbReference type="ChEBI" id="CHEBI:18420"/>
        <label>1</label>
    </ligand>
</feature>